<dbReference type="Pfam" id="PF01520">
    <property type="entry name" value="Amidase_3"/>
    <property type="match status" value="1"/>
</dbReference>
<sequence>MGRRAERYASVKLLRLGDQGSAVAEVRAALTYLGFLPVTPRQSRDPAGPGKGDPGKSAPDKSAPDRGVTSAAEPSQGTRVPAVDGTLGGVPAEPAEPADRFDRDLDNALRAFQQSRGLSADGILGPDTARALEEARHKLGDRLLYHSPAYPFVGDDVAALQERLFNMGFDVGRTDGIFGPRTESAVRDFQRNRGLDPDGQCGPHTLRELKRLQRTVTGGRPDMLRESVRLLAHGSSLLGVVVAIDPGHGGDDPGIVRGNLCERDLMADLAARMSTRLLDSGLRAHLIHGLDESPSEEERAARANELEADLLISLHADSSPSPRAQGVSAYYYGNARGSSAVGERFAQLVHREIVSRTDMLDCRTHPKVWSLLRRTRMPAVRLDLGYLTNEHDAKALGSTAFRATVAEAVLAAAQRLFLPPEQDAPTGQLHVPRLASRT</sequence>
<dbReference type="InterPro" id="IPR036366">
    <property type="entry name" value="PGBDSf"/>
</dbReference>
<dbReference type="PANTHER" id="PTHR30404">
    <property type="entry name" value="N-ACETYLMURAMOYL-L-ALANINE AMIDASE"/>
    <property type="match status" value="1"/>
</dbReference>
<dbReference type="PhylomeDB" id="Q2J4A8"/>
<dbReference type="AlphaFoldDB" id="Q2J4A8"/>
<dbReference type="InterPro" id="IPR050695">
    <property type="entry name" value="N-acetylmuramoyl_amidase_3"/>
</dbReference>
<evidence type="ECO:0000313" key="4">
    <source>
        <dbReference type="EMBL" id="ABD13884.1"/>
    </source>
</evidence>
<dbReference type="Gene3D" id="1.10.101.10">
    <property type="entry name" value="PGBD-like superfamily/PGBD"/>
    <property type="match status" value="2"/>
</dbReference>
<dbReference type="Pfam" id="PF01471">
    <property type="entry name" value="PG_binding_1"/>
    <property type="match status" value="2"/>
</dbReference>
<keyword evidence="5" id="KW-1185">Reference proteome</keyword>
<dbReference type="eggNOG" id="COG0860">
    <property type="taxonomic scope" value="Bacteria"/>
</dbReference>
<dbReference type="GO" id="GO:0008745">
    <property type="term" value="F:N-acetylmuramoyl-L-alanine amidase activity"/>
    <property type="evidence" value="ECO:0007669"/>
    <property type="project" value="InterPro"/>
</dbReference>
<dbReference type="eggNOG" id="COG3409">
    <property type="taxonomic scope" value="Bacteria"/>
</dbReference>
<dbReference type="Proteomes" id="UP000001937">
    <property type="component" value="Chromosome"/>
</dbReference>
<evidence type="ECO:0000256" key="1">
    <source>
        <dbReference type="ARBA" id="ARBA00022801"/>
    </source>
</evidence>
<gene>
    <name evidence="4" type="ordered locus">Francci3_4538</name>
</gene>
<dbReference type="SUPFAM" id="SSF53187">
    <property type="entry name" value="Zn-dependent exopeptidases"/>
    <property type="match status" value="1"/>
</dbReference>
<dbReference type="PANTHER" id="PTHR30404:SF0">
    <property type="entry name" value="N-ACETYLMURAMOYL-L-ALANINE AMIDASE AMIC"/>
    <property type="match status" value="1"/>
</dbReference>
<evidence type="ECO:0000256" key="2">
    <source>
        <dbReference type="SAM" id="MobiDB-lite"/>
    </source>
</evidence>
<dbReference type="Gene3D" id="3.40.630.40">
    <property type="entry name" value="Zn-dependent exopeptidases"/>
    <property type="match status" value="1"/>
</dbReference>
<feature type="domain" description="MurNAc-LAA" evidence="3">
    <location>
        <begin position="300"/>
        <end position="414"/>
    </location>
</feature>
<dbReference type="SUPFAM" id="SSF47090">
    <property type="entry name" value="PGBD-like"/>
    <property type="match status" value="2"/>
</dbReference>
<dbReference type="EMBL" id="CP000249">
    <property type="protein sequence ID" value="ABD13884.1"/>
    <property type="molecule type" value="Genomic_DNA"/>
</dbReference>
<protein>
    <submittedName>
        <fullName evidence="4">Cell wall hydrolase/autolysin</fullName>
    </submittedName>
</protein>
<dbReference type="InterPro" id="IPR002508">
    <property type="entry name" value="MurNAc-LAA_cat"/>
</dbReference>
<accession>Q2J4A8</accession>
<dbReference type="InterPro" id="IPR036365">
    <property type="entry name" value="PGBD-like_sf"/>
</dbReference>
<dbReference type="KEGG" id="fra:Francci3_4538"/>
<dbReference type="HOGENOM" id="CLU_049583_0_0_11"/>
<dbReference type="GO" id="GO:0030288">
    <property type="term" value="C:outer membrane-bounded periplasmic space"/>
    <property type="evidence" value="ECO:0007669"/>
    <property type="project" value="TreeGrafter"/>
</dbReference>
<organism evidence="4 5">
    <name type="scientific">Frankia casuarinae (strain DSM 45818 / CECT 9043 / HFP020203 / CcI3)</name>
    <dbReference type="NCBI Taxonomy" id="106370"/>
    <lineage>
        <taxon>Bacteria</taxon>
        <taxon>Bacillati</taxon>
        <taxon>Actinomycetota</taxon>
        <taxon>Actinomycetes</taxon>
        <taxon>Frankiales</taxon>
        <taxon>Frankiaceae</taxon>
        <taxon>Frankia</taxon>
    </lineage>
</organism>
<dbReference type="SMART" id="SM00646">
    <property type="entry name" value="Ami_3"/>
    <property type="match status" value="1"/>
</dbReference>
<evidence type="ECO:0000313" key="5">
    <source>
        <dbReference type="Proteomes" id="UP000001937"/>
    </source>
</evidence>
<dbReference type="GO" id="GO:0009253">
    <property type="term" value="P:peptidoglycan catabolic process"/>
    <property type="evidence" value="ECO:0007669"/>
    <property type="project" value="InterPro"/>
</dbReference>
<dbReference type="STRING" id="106370.Francci3_4538"/>
<dbReference type="CDD" id="cd02696">
    <property type="entry name" value="MurNAc-LAA"/>
    <property type="match status" value="1"/>
</dbReference>
<name>Q2J4A8_FRACC</name>
<dbReference type="InterPro" id="IPR002477">
    <property type="entry name" value="Peptidoglycan-bd-like"/>
</dbReference>
<keyword evidence="1 4" id="KW-0378">Hydrolase</keyword>
<feature type="region of interest" description="Disordered" evidence="2">
    <location>
        <begin position="38"/>
        <end position="99"/>
    </location>
</feature>
<reference evidence="4 5" key="1">
    <citation type="journal article" date="2007" name="Genome Res.">
        <title>Genome characteristics of facultatively symbiotic Frankia sp. strains reflect host range and host plant biogeography.</title>
        <authorList>
            <person name="Normand P."/>
            <person name="Lapierre P."/>
            <person name="Tisa L.S."/>
            <person name="Gogarten J.P."/>
            <person name="Alloisio N."/>
            <person name="Bagnarol E."/>
            <person name="Bassi C.A."/>
            <person name="Berry A.M."/>
            <person name="Bickhart D.M."/>
            <person name="Choisne N."/>
            <person name="Couloux A."/>
            <person name="Cournoyer B."/>
            <person name="Cruveiller S."/>
            <person name="Daubin V."/>
            <person name="Demange N."/>
            <person name="Francino M.P."/>
            <person name="Goltsman E."/>
            <person name="Huang Y."/>
            <person name="Kopp O.R."/>
            <person name="Labarre L."/>
            <person name="Lapidus A."/>
            <person name="Lavire C."/>
            <person name="Marechal J."/>
            <person name="Martinez M."/>
            <person name="Mastronunzio J.E."/>
            <person name="Mullin B.C."/>
            <person name="Niemann J."/>
            <person name="Pujic P."/>
            <person name="Rawnsley T."/>
            <person name="Rouy Z."/>
            <person name="Schenowitz C."/>
            <person name="Sellstedt A."/>
            <person name="Tavares F."/>
            <person name="Tomkins J.P."/>
            <person name="Vallenet D."/>
            <person name="Valverde C."/>
            <person name="Wall L.G."/>
            <person name="Wang Y."/>
            <person name="Medigue C."/>
            <person name="Benson D.R."/>
        </authorList>
    </citation>
    <scope>NUCLEOTIDE SEQUENCE [LARGE SCALE GENOMIC DNA]</scope>
    <source>
        <strain evidence="5">DSM 45818 / CECT 9043 / CcI3</strain>
    </source>
</reference>
<proteinExistence type="predicted"/>
<evidence type="ECO:0000259" key="3">
    <source>
        <dbReference type="SMART" id="SM00646"/>
    </source>
</evidence>